<dbReference type="OrthoDB" id="9800023at2"/>
<dbReference type="Proteomes" id="UP000245959">
    <property type="component" value="Unassembled WGS sequence"/>
</dbReference>
<dbReference type="SUPFAM" id="SSF46955">
    <property type="entry name" value="Putative DNA-binding domain"/>
    <property type="match status" value="1"/>
</dbReference>
<proteinExistence type="predicted"/>
<dbReference type="NCBIfam" id="TIGR01764">
    <property type="entry name" value="excise"/>
    <property type="match status" value="1"/>
</dbReference>
<evidence type="ECO:0000259" key="1">
    <source>
        <dbReference type="Pfam" id="PF12728"/>
    </source>
</evidence>
<name>A0A2U1AE99_9BACT</name>
<protein>
    <submittedName>
        <fullName evidence="2">AlpA family transcriptional regulator</fullName>
    </submittedName>
</protein>
<feature type="domain" description="Helix-turn-helix" evidence="1">
    <location>
        <begin position="5"/>
        <end position="53"/>
    </location>
</feature>
<evidence type="ECO:0000313" key="2">
    <source>
        <dbReference type="EMBL" id="PVY34744.1"/>
    </source>
</evidence>
<dbReference type="InterPro" id="IPR041657">
    <property type="entry name" value="HTH_17"/>
</dbReference>
<dbReference type="Pfam" id="PF12728">
    <property type="entry name" value="HTH_17"/>
    <property type="match status" value="1"/>
</dbReference>
<comment type="caution">
    <text evidence="2">The sequence shown here is derived from an EMBL/GenBank/DDBJ whole genome shotgun (WGS) entry which is preliminary data.</text>
</comment>
<dbReference type="InterPro" id="IPR010093">
    <property type="entry name" value="SinI_DNA-bd"/>
</dbReference>
<dbReference type="GO" id="GO:0003677">
    <property type="term" value="F:DNA binding"/>
    <property type="evidence" value="ECO:0007669"/>
    <property type="project" value="InterPro"/>
</dbReference>
<dbReference type="InterPro" id="IPR009061">
    <property type="entry name" value="DNA-bd_dom_put_sf"/>
</dbReference>
<accession>A0A2U1AE99</accession>
<organism evidence="2 3">
    <name type="scientific">Victivallis vadensis</name>
    <dbReference type="NCBI Taxonomy" id="172901"/>
    <lineage>
        <taxon>Bacteria</taxon>
        <taxon>Pseudomonadati</taxon>
        <taxon>Lentisphaerota</taxon>
        <taxon>Lentisphaeria</taxon>
        <taxon>Victivallales</taxon>
        <taxon>Victivallaceae</taxon>
        <taxon>Victivallis</taxon>
    </lineage>
</organism>
<dbReference type="Gene3D" id="1.10.10.10">
    <property type="entry name" value="Winged helix-like DNA-binding domain superfamily/Winged helix DNA-binding domain"/>
    <property type="match status" value="1"/>
</dbReference>
<dbReference type="InterPro" id="IPR036388">
    <property type="entry name" value="WH-like_DNA-bd_sf"/>
</dbReference>
<keyword evidence="3" id="KW-1185">Reference proteome</keyword>
<dbReference type="RefSeq" id="WP_116885860.1">
    <property type="nucleotide sequence ID" value="NZ_CABMMC010000026.1"/>
</dbReference>
<dbReference type="EMBL" id="QEKH01000048">
    <property type="protein sequence ID" value="PVY34744.1"/>
    <property type="molecule type" value="Genomic_DNA"/>
</dbReference>
<dbReference type="GeneID" id="78297122"/>
<gene>
    <name evidence="2" type="ORF">C8D82_1485</name>
</gene>
<reference evidence="2 3" key="1">
    <citation type="submission" date="2018-04" db="EMBL/GenBank/DDBJ databases">
        <title>Genomic Encyclopedia of Type Strains, Phase IV (KMG-IV): sequencing the most valuable type-strain genomes for metagenomic binning, comparative biology and taxonomic classification.</title>
        <authorList>
            <person name="Goeker M."/>
        </authorList>
    </citation>
    <scope>NUCLEOTIDE SEQUENCE [LARGE SCALE GENOMIC DNA]</scope>
    <source>
        <strain evidence="2 3">DSM 14823</strain>
    </source>
</reference>
<dbReference type="AlphaFoldDB" id="A0A2U1AE99"/>
<sequence>MDDRWLSMKEICTYLGVSHDTISRWIANYDMPSMKMGKCWKFKKDHIEAWLAKGGPEKSRKKFNNE</sequence>
<evidence type="ECO:0000313" key="3">
    <source>
        <dbReference type="Proteomes" id="UP000245959"/>
    </source>
</evidence>